<evidence type="ECO:0000313" key="1">
    <source>
        <dbReference type="EMBL" id="EPF22705.1"/>
    </source>
</evidence>
<dbReference type="AlphaFoldDB" id="S3JC41"/>
<evidence type="ECO:0000313" key="2">
    <source>
        <dbReference type="Proteomes" id="UP000014617"/>
    </source>
</evidence>
<protein>
    <submittedName>
        <fullName evidence="1">Uncharacterized protein</fullName>
    </submittedName>
</protein>
<sequence>MDFEIISDITNIEIIATGTGIRNRERLQKQYGKGKWRKLKGIAQVQLPNGIVGLAEVHWYEAHGIGKKEFKLKLPFLD</sequence>
<dbReference type="Proteomes" id="UP000014617">
    <property type="component" value="Unassembled WGS sequence"/>
</dbReference>
<comment type="caution">
    <text evidence="1">The sequence shown here is derived from an EMBL/GenBank/DDBJ whole genome shotgun (WGS) entry which is preliminary data.</text>
</comment>
<proteinExistence type="predicted"/>
<reference evidence="1 2" key="1">
    <citation type="journal article" date="2013" name="Genome Announc.">
        <title>Draft Genome Sequence of the Brazilian Toxic Bloom-Forming Cyanobacterium Microcystis aeruginosa Strain SPC777.</title>
        <authorList>
            <person name="Fiore M.F."/>
            <person name="Alvarenga D.O."/>
            <person name="Varani A.M."/>
            <person name="Hoff-Risseti C."/>
            <person name="Crespim E."/>
            <person name="Ramos R.T."/>
            <person name="Silva A."/>
            <person name="Schaker P.D."/>
            <person name="Heck K."/>
            <person name="Rigonato J."/>
            <person name="Schneider M.P."/>
        </authorList>
    </citation>
    <scope>NUCLEOTIDE SEQUENCE [LARGE SCALE GENOMIC DNA]</scope>
    <source>
        <strain evidence="2">SPC 777</strain>
    </source>
</reference>
<dbReference type="PATRIC" id="fig|482300.6.peg.1714"/>
<name>S3JC41_MICAE</name>
<organism evidence="1 2">
    <name type="scientific">Microcystis aeruginosa SPC777</name>
    <dbReference type="NCBI Taxonomy" id="482300"/>
    <lineage>
        <taxon>Bacteria</taxon>
        <taxon>Bacillati</taxon>
        <taxon>Cyanobacteriota</taxon>
        <taxon>Cyanophyceae</taxon>
        <taxon>Oscillatoriophycideae</taxon>
        <taxon>Chroococcales</taxon>
        <taxon>Microcystaceae</taxon>
        <taxon>Microcystis</taxon>
    </lineage>
</organism>
<dbReference type="EMBL" id="ASZQ01000167">
    <property type="protein sequence ID" value="EPF22705.1"/>
    <property type="molecule type" value="Genomic_DNA"/>
</dbReference>
<dbReference type="RefSeq" id="WP_016515172.1">
    <property type="nucleotide sequence ID" value="NZ_ASZQ01000167.1"/>
</dbReference>
<accession>S3JC41</accession>
<gene>
    <name evidence="1" type="ORF">MAESPC_01532</name>
</gene>
<dbReference type="OrthoDB" id="5771029at2"/>